<dbReference type="EMBL" id="QQAV01000004">
    <property type="protein sequence ID" value="RDI25183.1"/>
    <property type="molecule type" value="Genomic_DNA"/>
</dbReference>
<dbReference type="InterPro" id="IPR015406">
    <property type="entry name" value="GpJ_CSF"/>
</dbReference>
<dbReference type="Pfam" id="PF09327">
    <property type="entry name" value="Phage_Tail_Tip"/>
    <property type="match status" value="1"/>
</dbReference>
<dbReference type="InterPro" id="IPR053171">
    <property type="entry name" value="Viral_Tip_Attach_Protein"/>
</dbReference>
<dbReference type="OrthoDB" id="8641246at2"/>
<dbReference type="NCBIfam" id="NF040662">
    <property type="entry name" value="attach_TipJ_rel"/>
    <property type="match status" value="1"/>
</dbReference>
<dbReference type="PANTHER" id="PTHR36251:SF2">
    <property type="entry name" value="GIFSY-2 PROPHAGE HOST SPECIFICITY PROTEIN J, PHAGE LAMBDA"/>
    <property type="match status" value="1"/>
</dbReference>
<name>A0A370FGV0_9BURK</name>
<keyword evidence="1" id="KW-0472">Membrane</keyword>
<gene>
    <name evidence="3" type="ORF">DFR41_104240</name>
</gene>
<reference evidence="3 4" key="1">
    <citation type="submission" date="2018-07" db="EMBL/GenBank/DDBJ databases">
        <title>Genomic Encyclopedia of Type Strains, Phase IV (KMG-IV): sequencing the most valuable type-strain genomes for metagenomic binning, comparative biology and taxonomic classification.</title>
        <authorList>
            <person name="Goeker M."/>
        </authorList>
    </citation>
    <scope>NUCLEOTIDE SEQUENCE [LARGE SCALE GENOMIC DNA]</scope>
    <source>
        <strain evidence="3 4">DSM 21352</strain>
    </source>
</reference>
<sequence length="1473" mass="157782">MRRPDPDDVLEVQARVVPDAPDAPEAVQAAKVPALIVTPHPITLAGQRVLDVRHAALVPGETLADLLARQGVLPAERWAVTVGGLAVPPAMWHRLRPKPGMLIEARRAPGKEYIGYIAAIVIAIFAPYAGAAMAGTWGIGAAGWTAIFSIAGSMIVSKLLAPKAQKQLSNATQGLTYSLQGGRNSTRPFEPMGLVLGEPYCVPDLAAQPFVFFEGDDQYLLQVFHAGLNCGHVHSLRLGSTSIDGYSGVTLSYDGFSTGNTGLPAMYGNVDTVAGAVLTAEGGPGAWVMRTTSPNTMQIALDFELIGTATNPQNGLFILLVIELQMEFRPVGGSDWTRFWDGVNENDAVAWGTYGSKPARHTLRRSVPLGQYEVRVRKFNADYPSGFSSVQMVTTWVGLKSYQQDTASYGGQGRVGLQIKASGQLNGSVDTLNWMAVARSIPFWNGAAWTTATNRDNGLSNPGAQILMLARGIYEDGELVAGLGLPDEQIDIESLKGFMVFCAVKGFKFDFFLQETMSIGDLIDTIAAAGMGSKSWHTGKLGVIWFSDDDPIEGVLNMGTIKAKSFSVTYDTLATADELEYQYFDREREHTWQSIRVLAPGVVNPTQTARVQLQGVTTEAHAALLARFAMAQNVYQRKTVACDVDLEHLVFRRGTVMAVSHDLTQWGYSGRLNGFSRDGGGIVTLTLDDLVPAVSPTGATSRYVGLRLPGETGYRVFAVAAFTGETRTLVLAGAWPAGAALPGTADNPAHDTVWIYDFKATPGQKLRVADVSPQGNLDGAKVSLVPESPEFWNYVWNGIYAPPPDNSLLAQDLPKVQALRVVPEQERQGEAWVTLLHVLWEVRGAFAVAQVWVGVDGAELRQVAGDVVVQSYTLQAQRDQTWQIEIRVFDSLGRAGEAGRITYHVAAVQPEDVAGLALTVGDDGIYASWTLPQALAGVDWSTTALRKGDTWEDGVPLFEGKADSWRLGWMPAGTLRVWAQHKNTAGEVSTPVSATLEVLDPDTPTVAGVAMGRTVNLAWQDCRTTQPVARYVVKLGDLEATAEEVGRTPATSLQRMEPDSDVLVWYHVQAVDVAGNTSDWGSRSVMLLPYFDQIPELGQYIERVDTLAIQFRDELAALGLNGVLRSEAAVSEARKQTKRQVNILEAKVDNNYALYVEQVELLVTADEAMASQISLLSVGLDEARADILEEKTVRATADTALASSITTVVARVDDIEAAYVNQIEVEATVNSAVAQNNTYLTSSVGPIGTLSATVSSQSTTIATLDGNLAAQSLIKTEIVGSTGKRAMAGIRIGVSSSSGGSDVQSEVVVLASSFRVANDLGGTGLFAPFKVEDGVTYIDVARIRDADISTLKVAGNAIIQPAWAVGYSTVSIGFTVPAGQVWEVMALAFFRQTDSQTTTPAVHVRTLTGAPDATVYQEAQWIDVGEGGSNAWRSPSGSMGSVFTCTEGGHGCTATTTDGGHITVLLFIAKKKA</sequence>
<evidence type="ECO:0000256" key="1">
    <source>
        <dbReference type="SAM" id="Phobius"/>
    </source>
</evidence>
<organism evidence="3 4">
    <name type="scientific">Pseudacidovorax intermedius</name>
    <dbReference type="NCBI Taxonomy" id="433924"/>
    <lineage>
        <taxon>Bacteria</taxon>
        <taxon>Pseudomonadati</taxon>
        <taxon>Pseudomonadota</taxon>
        <taxon>Betaproteobacteria</taxon>
        <taxon>Burkholderiales</taxon>
        <taxon>Comamonadaceae</taxon>
        <taxon>Pseudacidovorax</taxon>
    </lineage>
</organism>
<evidence type="ECO:0000259" key="2">
    <source>
        <dbReference type="Pfam" id="PF09327"/>
    </source>
</evidence>
<keyword evidence="1" id="KW-1133">Transmembrane helix</keyword>
<keyword evidence="1" id="KW-0812">Transmembrane</keyword>
<feature type="domain" description="Tip attachment protein J central straight fiber" evidence="2">
    <location>
        <begin position="1254"/>
        <end position="1356"/>
    </location>
</feature>
<proteinExistence type="predicted"/>
<evidence type="ECO:0000313" key="4">
    <source>
        <dbReference type="Proteomes" id="UP000255265"/>
    </source>
</evidence>
<dbReference type="Proteomes" id="UP000255265">
    <property type="component" value="Unassembled WGS sequence"/>
</dbReference>
<dbReference type="PANTHER" id="PTHR36251">
    <property type="entry name" value="FELS-1 PROPHAGE HOST SPECIFICITY PROTEIN-RELATED"/>
    <property type="match status" value="1"/>
</dbReference>
<evidence type="ECO:0000313" key="3">
    <source>
        <dbReference type="EMBL" id="RDI25183.1"/>
    </source>
</evidence>
<accession>A0A370FGV0</accession>
<comment type="caution">
    <text evidence="3">The sequence shown here is derived from an EMBL/GenBank/DDBJ whole genome shotgun (WGS) entry which is preliminary data.</text>
</comment>
<dbReference type="RefSeq" id="WP_147284352.1">
    <property type="nucleotide sequence ID" value="NZ_QQAV01000004.1"/>
</dbReference>
<feature type="transmembrane region" description="Helical" evidence="1">
    <location>
        <begin position="113"/>
        <end position="135"/>
    </location>
</feature>
<protein>
    <submittedName>
        <fullName evidence="3">Putative tail protein</fullName>
    </submittedName>
</protein>
<keyword evidence="4" id="KW-1185">Reference proteome</keyword>